<feature type="domain" description="AAA+ ATPase" evidence="10">
    <location>
        <begin position="473"/>
        <end position="620"/>
    </location>
</feature>
<keyword evidence="4" id="KW-0378">Hydrolase</keyword>
<evidence type="ECO:0000256" key="4">
    <source>
        <dbReference type="ARBA" id="ARBA00022801"/>
    </source>
</evidence>
<dbReference type="Gene3D" id="1.10.8.60">
    <property type="match status" value="1"/>
</dbReference>
<dbReference type="GO" id="GO:0016887">
    <property type="term" value="F:ATP hydrolysis activity"/>
    <property type="evidence" value="ECO:0007669"/>
    <property type="project" value="InterPro"/>
</dbReference>
<name>A0A6A1VRB3_9ROSI</name>
<evidence type="ECO:0000256" key="1">
    <source>
        <dbReference type="ARBA" id="ARBA00022670"/>
    </source>
</evidence>
<dbReference type="GO" id="GO:0045037">
    <property type="term" value="P:protein import into chloroplast stroma"/>
    <property type="evidence" value="ECO:0007669"/>
    <property type="project" value="TreeGrafter"/>
</dbReference>
<dbReference type="GO" id="GO:0006508">
    <property type="term" value="P:proteolysis"/>
    <property type="evidence" value="ECO:0007669"/>
    <property type="project" value="UniProtKB-KW"/>
</dbReference>
<dbReference type="InterPro" id="IPR003593">
    <property type="entry name" value="AAA+_ATPase"/>
</dbReference>
<keyword evidence="2 9" id="KW-0812">Transmembrane</keyword>
<evidence type="ECO:0000313" key="11">
    <source>
        <dbReference type="EMBL" id="KAB1215451.1"/>
    </source>
</evidence>
<accession>A0A6A1VRB3</accession>
<evidence type="ECO:0000259" key="10">
    <source>
        <dbReference type="SMART" id="SM00382"/>
    </source>
</evidence>
<dbReference type="InterPro" id="IPR027417">
    <property type="entry name" value="P-loop_NTPase"/>
</dbReference>
<dbReference type="GO" id="GO:0004222">
    <property type="term" value="F:metalloendopeptidase activity"/>
    <property type="evidence" value="ECO:0007669"/>
    <property type="project" value="InterPro"/>
</dbReference>
<evidence type="ECO:0000256" key="6">
    <source>
        <dbReference type="ARBA" id="ARBA00022946"/>
    </source>
</evidence>
<dbReference type="GO" id="GO:0004176">
    <property type="term" value="F:ATP-dependent peptidase activity"/>
    <property type="evidence" value="ECO:0007669"/>
    <property type="project" value="InterPro"/>
</dbReference>
<proteinExistence type="predicted"/>
<dbReference type="SMART" id="SM00382">
    <property type="entry name" value="AAA"/>
    <property type="match status" value="1"/>
</dbReference>
<dbReference type="PANTHER" id="PTHR23076">
    <property type="entry name" value="METALLOPROTEASE M41 FTSH"/>
    <property type="match status" value="1"/>
</dbReference>
<keyword evidence="7 9" id="KW-1133">Transmembrane helix</keyword>
<comment type="caution">
    <text evidence="11">The sequence shown here is derived from an EMBL/GenBank/DDBJ whole genome shotgun (WGS) entry which is preliminary data.</text>
</comment>
<dbReference type="CDD" id="cd19501">
    <property type="entry name" value="RecA-like_FtsH"/>
    <property type="match status" value="1"/>
</dbReference>
<dbReference type="InterPro" id="IPR037219">
    <property type="entry name" value="Peptidase_M41-like"/>
</dbReference>
<dbReference type="PANTHER" id="PTHR23076:SF111">
    <property type="entry name" value="INACTIVE ATP-DEPENDENT ZINC METALLOPROTEASE FTSHI 1, CHLOROPLASTIC-RELATED"/>
    <property type="match status" value="1"/>
</dbReference>
<dbReference type="SUPFAM" id="SSF140990">
    <property type="entry name" value="FtsH protease domain-like"/>
    <property type="match status" value="1"/>
</dbReference>
<dbReference type="GO" id="GO:0009507">
    <property type="term" value="C:chloroplast"/>
    <property type="evidence" value="ECO:0007669"/>
    <property type="project" value="TreeGrafter"/>
</dbReference>
<feature type="transmembrane region" description="Helical" evidence="9">
    <location>
        <begin position="386"/>
        <end position="405"/>
    </location>
</feature>
<dbReference type="SUPFAM" id="SSF52540">
    <property type="entry name" value="P-loop containing nucleoside triphosphate hydrolases"/>
    <property type="match status" value="1"/>
</dbReference>
<evidence type="ECO:0000313" key="12">
    <source>
        <dbReference type="Proteomes" id="UP000516437"/>
    </source>
</evidence>
<dbReference type="InterPro" id="IPR000642">
    <property type="entry name" value="Peptidase_M41"/>
</dbReference>
<dbReference type="AlphaFoldDB" id="A0A6A1VRB3"/>
<evidence type="ECO:0000256" key="8">
    <source>
        <dbReference type="ARBA" id="ARBA00023136"/>
    </source>
</evidence>
<dbReference type="Pfam" id="PF00004">
    <property type="entry name" value="AAA"/>
    <property type="match status" value="1"/>
</dbReference>
<gene>
    <name evidence="11" type="ORF">CJ030_MR4G010538</name>
</gene>
<keyword evidence="5" id="KW-0067">ATP-binding</keyword>
<dbReference type="EMBL" id="RXIC02000022">
    <property type="protein sequence ID" value="KAB1215451.1"/>
    <property type="molecule type" value="Genomic_DNA"/>
</dbReference>
<evidence type="ECO:0000256" key="3">
    <source>
        <dbReference type="ARBA" id="ARBA00022741"/>
    </source>
</evidence>
<dbReference type="Pfam" id="PF01434">
    <property type="entry name" value="Peptidase_M41"/>
    <property type="match status" value="1"/>
</dbReference>
<dbReference type="InterPro" id="IPR003959">
    <property type="entry name" value="ATPase_AAA_core"/>
</dbReference>
<dbReference type="FunFam" id="3.40.50.300:FF:000352">
    <property type="entry name" value="ATP-dependent zinc metalloprotease FTSH 7, chloroplastic"/>
    <property type="match status" value="1"/>
</dbReference>
<keyword evidence="12" id="KW-1185">Reference proteome</keyword>
<dbReference type="OrthoDB" id="2016698at2759"/>
<dbReference type="FunFam" id="1.20.58.760:FF:000011">
    <property type="entry name" value="Probable inactive ATP-dependent zinc metalloprotease FTSHI 1, chloroplastic"/>
    <property type="match status" value="1"/>
</dbReference>
<reference evidence="11 12" key="1">
    <citation type="journal article" date="2019" name="Plant Biotechnol. J.">
        <title>The red bayberry genome and genetic basis of sex determination.</title>
        <authorList>
            <person name="Jia H.M."/>
            <person name="Jia H.J."/>
            <person name="Cai Q.L."/>
            <person name="Wang Y."/>
            <person name="Zhao H.B."/>
            <person name="Yang W.F."/>
            <person name="Wang G.Y."/>
            <person name="Li Y.H."/>
            <person name="Zhan D.L."/>
            <person name="Shen Y.T."/>
            <person name="Niu Q.F."/>
            <person name="Chang L."/>
            <person name="Qiu J."/>
            <person name="Zhao L."/>
            <person name="Xie H.B."/>
            <person name="Fu W.Y."/>
            <person name="Jin J."/>
            <person name="Li X.W."/>
            <person name="Jiao Y."/>
            <person name="Zhou C.C."/>
            <person name="Tu T."/>
            <person name="Chai C.Y."/>
            <person name="Gao J.L."/>
            <person name="Fan L.J."/>
            <person name="van de Weg E."/>
            <person name="Wang J.Y."/>
            <person name="Gao Z.S."/>
        </authorList>
    </citation>
    <scope>NUCLEOTIDE SEQUENCE [LARGE SCALE GENOMIC DNA]</scope>
    <source>
        <tissue evidence="11">Leaves</tissue>
    </source>
</reference>
<keyword evidence="6" id="KW-0809">Transit peptide</keyword>
<dbReference type="Gene3D" id="3.40.50.300">
    <property type="entry name" value="P-loop containing nucleotide triphosphate hydrolases"/>
    <property type="match status" value="1"/>
</dbReference>
<sequence length="957" mass="108073">MASIDFFSTPGVHLPKPYTHLRRSTRLSHAILSRPKSSNDARKNRVRSRFLRSSFTVLCNSNSESSSQSREASETTKEDFMTRFLKENPSQVEPKYLIGDKLYTLKEKEDLSKNSSVGVIELLARRWSLKPKEKKDSREGRNESGVEGTAVYLKDILREYRGKLYVPEQIFGTPLSEEDEFDRNLEVLPRMSFEDFQKAMRSEKVKLLTSKEDTGVSSSRYRDFIVELKEIPGDKSLHRTTWAMRLDENEGLALGEEYTGPLYEIERHTTSWVGKVPEYPHPVASSISSRMMVEVAMLTALIVTAATVIGGLLASAVFAVTSFLFATSVHVVWPIVRPFLKIFLGLILRILESIWDNVVDLFSDGGIFSKFSEFYTFGGVSASLEMLKPIMLVLLTMVLLVRFTLSRRPKNFRKWDLWQGIDFSRSKAEARVDGSTGVKFCDVAGIDEAVEELQELVRYLKNPDLFDKMGIKPPHGVLLEGPPGCGKTLVAKAIAGEAGVPFYQMAGSEFVEVLVGVGSARIRDLFKRAKVNKPSVIFIDEIDALATRRQGIFKESTDHLYNAATQERETTLNQLLIELDGFDTGKGVIFLAATNRRDLLDPALLRPGRFDRKIRIKPPSAKGRLEILKIHGSKVKMSETVDLSVYAQNLPGWTGARLAQLVQEAALVAVRKRHQSILQSDMDDAVDRLTIGPKRVGIELGHQGQCRRATTEVGVAMTSHLLRRYESAKVEFCDRISIVPRGQTLSQLVFHRLDDESYIFERHPQLLHRLQVLLGGRAAEEVIYGRDTSKASVGYLADASWLARSFFLFNRWNLENPMVIHGEPPPWKKSAKFVGPKLDFEGSLYDDYGLIEPPVNFNLDDQVAQRTEELIRNMYEKTVSLLRRHHAALLKAVKVLLDQKEISGEELDFILNEYPPQTPITLLLEEENPGSLPFIKQEQEQERGLQYSLLTPSKGET</sequence>
<dbReference type="Gene3D" id="1.20.58.760">
    <property type="entry name" value="Peptidase M41"/>
    <property type="match status" value="1"/>
</dbReference>
<organism evidence="11 12">
    <name type="scientific">Morella rubra</name>
    <name type="common">Chinese bayberry</name>
    <dbReference type="NCBI Taxonomy" id="262757"/>
    <lineage>
        <taxon>Eukaryota</taxon>
        <taxon>Viridiplantae</taxon>
        <taxon>Streptophyta</taxon>
        <taxon>Embryophyta</taxon>
        <taxon>Tracheophyta</taxon>
        <taxon>Spermatophyta</taxon>
        <taxon>Magnoliopsida</taxon>
        <taxon>eudicotyledons</taxon>
        <taxon>Gunneridae</taxon>
        <taxon>Pentapetalae</taxon>
        <taxon>rosids</taxon>
        <taxon>fabids</taxon>
        <taxon>Fagales</taxon>
        <taxon>Myricaceae</taxon>
        <taxon>Morella</taxon>
    </lineage>
</organism>
<evidence type="ECO:0000256" key="7">
    <source>
        <dbReference type="ARBA" id="ARBA00022989"/>
    </source>
</evidence>
<evidence type="ECO:0000256" key="2">
    <source>
        <dbReference type="ARBA" id="ARBA00022692"/>
    </source>
</evidence>
<keyword evidence="3" id="KW-0547">Nucleotide-binding</keyword>
<evidence type="ECO:0000256" key="9">
    <source>
        <dbReference type="SAM" id="Phobius"/>
    </source>
</evidence>
<dbReference type="Proteomes" id="UP000516437">
    <property type="component" value="Chromosome 4"/>
</dbReference>
<protein>
    <submittedName>
        <fullName evidence="11">ATP-dependent zinc metalloprotease FtsH</fullName>
    </submittedName>
</protein>
<feature type="transmembrane region" description="Helical" evidence="9">
    <location>
        <begin position="295"/>
        <end position="326"/>
    </location>
</feature>
<dbReference type="FunFam" id="1.10.8.60:FF:000083">
    <property type="entry name" value="ATP-dependent zinc metalloprotease FtsH"/>
    <property type="match status" value="1"/>
</dbReference>
<keyword evidence="11" id="KW-0482">Metalloprotease</keyword>
<dbReference type="GO" id="GO:0005524">
    <property type="term" value="F:ATP binding"/>
    <property type="evidence" value="ECO:0007669"/>
    <property type="project" value="UniProtKB-KW"/>
</dbReference>
<keyword evidence="1 11" id="KW-0645">Protease</keyword>
<evidence type="ECO:0000256" key="5">
    <source>
        <dbReference type="ARBA" id="ARBA00022840"/>
    </source>
</evidence>
<keyword evidence="8 9" id="KW-0472">Membrane</keyword>